<evidence type="ECO:0000313" key="2">
    <source>
        <dbReference type="Proteomes" id="UP000265520"/>
    </source>
</evidence>
<dbReference type="Proteomes" id="UP000265520">
    <property type="component" value="Unassembled WGS sequence"/>
</dbReference>
<dbReference type="AlphaFoldDB" id="A0A392UXW6"/>
<sequence length="35" mass="3910">MKKSLETLISNLRSYEMVLNADASQKKPKSVALQS</sequence>
<protein>
    <submittedName>
        <fullName evidence="1">Uncharacterized protein</fullName>
    </submittedName>
</protein>
<keyword evidence="2" id="KW-1185">Reference proteome</keyword>
<feature type="non-terminal residue" evidence="1">
    <location>
        <position position="35"/>
    </location>
</feature>
<proteinExistence type="predicted"/>
<reference evidence="1 2" key="1">
    <citation type="journal article" date="2018" name="Front. Plant Sci.">
        <title>Red Clover (Trifolium pratense) and Zigzag Clover (T. medium) - A Picture of Genomic Similarities and Differences.</title>
        <authorList>
            <person name="Dluhosova J."/>
            <person name="Istvanek J."/>
            <person name="Nedelnik J."/>
            <person name="Repkova J."/>
        </authorList>
    </citation>
    <scope>NUCLEOTIDE SEQUENCE [LARGE SCALE GENOMIC DNA]</scope>
    <source>
        <strain evidence="2">cv. 10/8</strain>
        <tissue evidence="1">Leaf</tissue>
    </source>
</reference>
<comment type="caution">
    <text evidence="1">The sequence shown here is derived from an EMBL/GenBank/DDBJ whole genome shotgun (WGS) entry which is preliminary data.</text>
</comment>
<organism evidence="1 2">
    <name type="scientific">Trifolium medium</name>
    <dbReference type="NCBI Taxonomy" id="97028"/>
    <lineage>
        <taxon>Eukaryota</taxon>
        <taxon>Viridiplantae</taxon>
        <taxon>Streptophyta</taxon>
        <taxon>Embryophyta</taxon>
        <taxon>Tracheophyta</taxon>
        <taxon>Spermatophyta</taxon>
        <taxon>Magnoliopsida</taxon>
        <taxon>eudicotyledons</taxon>
        <taxon>Gunneridae</taxon>
        <taxon>Pentapetalae</taxon>
        <taxon>rosids</taxon>
        <taxon>fabids</taxon>
        <taxon>Fabales</taxon>
        <taxon>Fabaceae</taxon>
        <taxon>Papilionoideae</taxon>
        <taxon>50 kb inversion clade</taxon>
        <taxon>NPAAA clade</taxon>
        <taxon>Hologalegina</taxon>
        <taxon>IRL clade</taxon>
        <taxon>Trifolieae</taxon>
        <taxon>Trifolium</taxon>
    </lineage>
</organism>
<dbReference type="EMBL" id="LXQA010986406">
    <property type="protein sequence ID" value="MCI80033.1"/>
    <property type="molecule type" value="Genomic_DNA"/>
</dbReference>
<accession>A0A392UXW6</accession>
<name>A0A392UXW6_9FABA</name>
<evidence type="ECO:0000313" key="1">
    <source>
        <dbReference type="EMBL" id="MCI80033.1"/>
    </source>
</evidence>